<protein>
    <submittedName>
        <fullName evidence="7">Protein kinase</fullName>
    </submittedName>
</protein>
<dbReference type="Pfam" id="PF13432">
    <property type="entry name" value="TPR_16"/>
    <property type="match status" value="2"/>
</dbReference>
<evidence type="ECO:0000256" key="1">
    <source>
        <dbReference type="ARBA" id="ARBA00022679"/>
    </source>
</evidence>
<keyword evidence="5" id="KW-1133">Transmembrane helix</keyword>
<dbReference type="SUPFAM" id="SSF56112">
    <property type="entry name" value="Protein kinase-like (PK-like)"/>
    <property type="match status" value="1"/>
</dbReference>
<dbReference type="Proteomes" id="UP000249061">
    <property type="component" value="Unassembled WGS sequence"/>
</dbReference>
<dbReference type="Gene3D" id="1.10.510.10">
    <property type="entry name" value="Transferase(Phosphotransferase) domain 1"/>
    <property type="match status" value="1"/>
</dbReference>
<dbReference type="SMART" id="SM00028">
    <property type="entry name" value="TPR"/>
    <property type="match status" value="4"/>
</dbReference>
<keyword evidence="3 7" id="KW-0418">Kinase</keyword>
<evidence type="ECO:0000256" key="3">
    <source>
        <dbReference type="ARBA" id="ARBA00022777"/>
    </source>
</evidence>
<dbReference type="InterPro" id="IPR019734">
    <property type="entry name" value="TPR_rpt"/>
</dbReference>
<dbReference type="Pfam" id="PF00069">
    <property type="entry name" value="Pkinase"/>
    <property type="match status" value="1"/>
</dbReference>
<dbReference type="InterPro" id="IPR000719">
    <property type="entry name" value="Prot_kinase_dom"/>
</dbReference>
<evidence type="ECO:0000313" key="8">
    <source>
        <dbReference type="Proteomes" id="UP000249061"/>
    </source>
</evidence>
<gene>
    <name evidence="7" type="ORF">DI536_21700</name>
</gene>
<evidence type="ECO:0000256" key="4">
    <source>
        <dbReference type="ARBA" id="ARBA00022840"/>
    </source>
</evidence>
<organism evidence="7 8">
    <name type="scientific">Archangium gephyra</name>
    <dbReference type="NCBI Taxonomy" id="48"/>
    <lineage>
        <taxon>Bacteria</taxon>
        <taxon>Pseudomonadati</taxon>
        <taxon>Myxococcota</taxon>
        <taxon>Myxococcia</taxon>
        <taxon>Myxococcales</taxon>
        <taxon>Cystobacterineae</taxon>
        <taxon>Archangiaceae</taxon>
        <taxon>Archangium</taxon>
    </lineage>
</organism>
<dbReference type="Gene3D" id="1.25.40.10">
    <property type="entry name" value="Tetratricopeptide repeat domain"/>
    <property type="match status" value="1"/>
</dbReference>
<dbReference type="CDD" id="cd14014">
    <property type="entry name" value="STKc_PknB_like"/>
    <property type="match status" value="1"/>
</dbReference>
<evidence type="ECO:0000259" key="6">
    <source>
        <dbReference type="PROSITE" id="PS50011"/>
    </source>
</evidence>
<dbReference type="GO" id="GO:0004674">
    <property type="term" value="F:protein serine/threonine kinase activity"/>
    <property type="evidence" value="ECO:0007669"/>
    <property type="project" value="TreeGrafter"/>
</dbReference>
<dbReference type="AlphaFoldDB" id="A0A2W5T6V1"/>
<evidence type="ECO:0000256" key="2">
    <source>
        <dbReference type="ARBA" id="ARBA00022741"/>
    </source>
</evidence>
<keyword evidence="5" id="KW-0472">Membrane</keyword>
<dbReference type="Gene3D" id="3.30.200.20">
    <property type="entry name" value="Phosphorylase Kinase, domain 1"/>
    <property type="match status" value="1"/>
</dbReference>
<keyword evidence="5" id="KW-0812">Transmembrane</keyword>
<feature type="transmembrane region" description="Helical" evidence="5">
    <location>
        <begin position="350"/>
        <end position="368"/>
    </location>
</feature>
<keyword evidence="1" id="KW-0808">Transferase</keyword>
<dbReference type="PANTHER" id="PTHR43289:SF6">
    <property type="entry name" value="SERINE_THREONINE-PROTEIN KINASE NEKL-3"/>
    <property type="match status" value="1"/>
</dbReference>
<dbReference type="PROSITE" id="PS50011">
    <property type="entry name" value="PROTEIN_KINASE_DOM"/>
    <property type="match status" value="1"/>
</dbReference>
<name>A0A2W5T6V1_9BACT</name>
<dbReference type="EMBL" id="QFQP01000020">
    <property type="protein sequence ID" value="PZR09647.1"/>
    <property type="molecule type" value="Genomic_DNA"/>
</dbReference>
<keyword evidence="2" id="KW-0547">Nucleotide-binding</keyword>
<dbReference type="PANTHER" id="PTHR43289">
    <property type="entry name" value="MITOGEN-ACTIVATED PROTEIN KINASE KINASE KINASE 20-RELATED"/>
    <property type="match status" value="1"/>
</dbReference>
<reference evidence="7 8" key="1">
    <citation type="submission" date="2017-08" db="EMBL/GenBank/DDBJ databases">
        <title>Infants hospitalized years apart are colonized by the same room-sourced microbial strains.</title>
        <authorList>
            <person name="Brooks B."/>
            <person name="Olm M.R."/>
            <person name="Firek B.A."/>
            <person name="Baker R."/>
            <person name="Thomas B.C."/>
            <person name="Morowitz M.J."/>
            <person name="Banfield J.F."/>
        </authorList>
    </citation>
    <scope>NUCLEOTIDE SEQUENCE [LARGE SCALE GENOMIC DNA]</scope>
    <source>
        <strain evidence="7">S2_003_000_R2_14</strain>
    </source>
</reference>
<evidence type="ECO:0000256" key="5">
    <source>
        <dbReference type="SAM" id="Phobius"/>
    </source>
</evidence>
<evidence type="ECO:0000313" key="7">
    <source>
        <dbReference type="EMBL" id="PZR09647.1"/>
    </source>
</evidence>
<feature type="domain" description="Protein kinase" evidence="6">
    <location>
        <begin position="1"/>
        <end position="271"/>
    </location>
</feature>
<dbReference type="SUPFAM" id="SSF48452">
    <property type="entry name" value="TPR-like"/>
    <property type="match status" value="1"/>
</dbReference>
<dbReference type="InterPro" id="IPR011009">
    <property type="entry name" value="Kinase-like_dom_sf"/>
</dbReference>
<dbReference type="GO" id="GO:0005524">
    <property type="term" value="F:ATP binding"/>
    <property type="evidence" value="ECO:0007669"/>
    <property type="project" value="UniProtKB-KW"/>
</dbReference>
<proteinExistence type="predicted"/>
<sequence length="655" mass="71164">MAEVYVGRHITPDGQFGPMVALKRLLPHLVKDSAIVRMFLNEARITAQINHPNVVKIYELGQTDGEPFIAMELLEGRTWADLRQRAMEDGRRMPSGVALTILTEACRGLDAAHRAVDEHGHPLALVHRDFTPDNIHVGVKGEVKVIDFGIARTTTWGSGTEPGTLKGKFFYMSPEMITAKHVDHRADIFAAGVMLYEQLCGRRPFTGNSVDEVVIRIAREEAVAPSTYDPGVPRSLDLICLKALAKDPKHRFQTLGELVTALESVGGDQVLASPEAVGAYVSQLFPSKDPMRDTLRRAREADPSVPNAPAISPPHGNIEATLPSPIRAHQPAEPVAAPAPLATKKSKAPLIIIAVVLLGALAAAGVWFTQRPQLTAVEQLKSAEALQGAEQASALAKLSSLEDVTEPQLARAAALLTESKSWDAALTLVDNWILKNPRSFDARLLEGRAALETRKAKRAENALREAAELNPKDARPDALLAQLREAQGDASGAMAAWDKAVTKSPNNTQYLARQGYWLSQSGKLDEAEAALTRASRKKNDPVINAELGFVKYRKEQFDEALRILRGVVKEKPELFEGHYYLAPVLFRKKDVAGARAEYLAADALSPTDSRALVGLCQLEQMAGNATELEAAKVKLKERFPKDADALLSQCAAAAP</sequence>
<comment type="caution">
    <text evidence="7">The sequence shown here is derived from an EMBL/GenBank/DDBJ whole genome shotgun (WGS) entry which is preliminary data.</text>
</comment>
<dbReference type="InterPro" id="IPR011990">
    <property type="entry name" value="TPR-like_helical_dom_sf"/>
</dbReference>
<accession>A0A2W5T6V1</accession>
<keyword evidence="4" id="KW-0067">ATP-binding</keyword>